<gene>
    <name evidence="1" type="ordered locus">AAur_3595</name>
</gene>
<dbReference type="OrthoDB" id="5124431at2"/>
<dbReference type="eggNOG" id="ENOG5030AFE">
    <property type="taxonomic scope" value="Bacteria"/>
</dbReference>
<evidence type="ECO:0000313" key="2">
    <source>
        <dbReference type="Proteomes" id="UP000000637"/>
    </source>
</evidence>
<dbReference type="Proteomes" id="UP000000637">
    <property type="component" value="Chromosome"/>
</dbReference>
<accession>A1RAM2</accession>
<keyword evidence="2" id="KW-1185">Reference proteome</keyword>
<organism evidence="1 2">
    <name type="scientific">Paenarthrobacter aurescens (strain TC1)</name>
    <dbReference type="NCBI Taxonomy" id="290340"/>
    <lineage>
        <taxon>Bacteria</taxon>
        <taxon>Bacillati</taxon>
        <taxon>Actinomycetota</taxon>
        <taxon>Actinomycetes</taxon>
        <taxon>Micrococcales</taxon>
        <taxon>Micrococcaceae</taxon>
        <taxon>Paenarthrobacter</taxon>
    </lineage>
</organism>
<proteinExistence type="predicted"/>
<reference evidence="1 2" key="1">
    <citation type="journal article" date="2006" name="PLoS Genet.">
        <title>Secrets of soil survival revealed by the genome sequence of Arthrobacter aurescens TC1.</title>
        <authorList>
            <person name="Mongodin E.F."/>
            <person name="Shapir N."/>
            <person name="Daugherty S.C."/>
            <person name="DeBoy R.T."/>
            <person name="Emerson J.B."/>
            <person name="Shvartzbeyn A."/>
            <person name="Radune D."/>
            <person name="Vamathevan J."/>
            <person name="Riggs F."/>
            <person name="Grinberg V."/>
            <person name="Khouri H."/>
            <person name="Wackett L.P."/>
            <person name="Nelson K.E."/>
            <person name="Sadowsky M.J."/>
        </authorList>
    </citation>
    <scope>NUCLEOTIDE SEQUENCE [LARGE SCALE GENOMIC DNA]</scope>
    <source>
        <strain evidence="1 2">TC1</strain>
    </source>
</reference>
<dbReference type="RefSeq" id="WP_011776210.1">
    <property type="nucleotide sequence ID" value="NC_008711.1"/>
</dbReference>
<dbReference type="EMBL" id="CP000474">
    <property type="protein sequence ID" value="ABM06857.1"/>
    <property type="molecule type" value="Genomic_DNA"/>
</dbReference>
<dbReference type="HOGENOM" id="CLU_1458456_0_0_11"/>
<protein>
    <submittedName>
        <fullName evidence="1">Uncharacterized protein</fullName>
    </submittedName>
</protein>
<dbReference type="KEGG" id="aau:AAur_3595"/>
<dbReference type="AlphaFoldDB" id="A1RAM2"/>
<sequence>MEITGYVPPDEFWEMNDRLDQEVRDGAHLLPLFCLEGWDVPVMLGSWQLDGSEGGVSHGDGFSQAGPLVEVITTPQDPRALARNRWRASAGIPHNLEELQRQDATFNALAAERLTITVDGTPADVTLWRGQNSWLAAGTFGGFGIVINAQRNPPPPEAVRLTRVSDVEPLLQARRAALRAIRGEA</sequence>
<name>A1RAM2_PAEAT</name>
<evidence type="ECO:0000313" key="1">
    <source>
        <dbReference type="EMBL" id="ABM06857.1"/>
    </source>
</evidence>